<proteinExistence type="predicted"/>
<reference evidence="2 3" key="1">
    <citation type="submission" date="2020-08" db="EMBL/GenBank/DDBJ databases">
        <title>Genomic Encyclopedia of Type Strains, Phase IV (KMG-IV): sequencing the most valuable type-strain genomes for metagenomic binning, comparative biology and taxonomic classification.</title>
        <authorList>
            <person name="Goeker M."/>
        </authorList>
    </citation>
    <scope>NUCLEOTIDE SEQUENCE [LARGE SCALE GENOMIC DNA]</scope>
    <source>
        <strain evidence="2 3">DSM 26287</strain>
    </source>
</reference>
<dbReference type="RefSeq" id="WP_184422536.1">
    <property type="nucleotide sequence ID" value="NZ_AP027362.1"/>
</dbReference>
<feature type="transmembrane region" description="Helical" evidence="1">
    <location>
        <begin position="40"/>
        <end position="62"/>
    </location>
</feature>
<comment type="caution">
    <text evidence="2">The sequence shown here is derived from an EMBL/GenBank/DDBJ whole genome shotgun (WGS) entry which is preliminary data.</text>
</comment>
<accession>A0A7X0NF06</accession>
<organism evidence="2 3">
    <name type="scientific">Thalassotalea piscium</name>
    <dbReference type="NCBI Taxonomy" id="1230533"/>
    <lineage>
        <taxon>Bacteria</taxon>
        <taxon>Pseudomonadati</taxon>
        <taxon>Pseudomonadota</taxon>
        <taxon>Gammaproteobacteria</taxon>
        <taxon>Alteromonadales</taxon>
        <taxon>Colwelliaceae</taxon>
        <taxon>Thalassotalea</taxon>
    </lineage>
</organism>
<feature type="transmembrane region" description="Helical" evidence="1">
    <location>
        <begin position="12"/>
        <end position="34"/>
    </location>
</feature>
<dbReference type="EMBL" id="JACHHU010000003">
    <property type="protein sequence ID" value="MBB6542180.1"/>
    <property type="molecule type" value="Genomic_DNA"/>
</dbReference>
<name>A0A7X0NF06_9GAMM</name>
<sequence>MEQKKHFLQRIARVIGIGCTVIAIGCGIYLLTILDSENKVLKGSVGATTFFFFTVGIVLNTISSTNLPNLKVGNEEDK</sequence>
<dbReference type="Proteomes" id="UP000537141">
    <property type="component" value="Unassembled WGS sequence"/>
</dbReference>
<evidence type="ECO:0000313" key="2">
    <source>
        <dbReference type="EMBL" id="MBB6542180.1"/>
    </source>
</evidence>
<protein>
    <submittedName>
        <fullName evidence="2">Putative membrane protein YczE</fullName>
    </submittedName>
</protein>
<evidence type="ECO:0000256" key="1">
    <source>
        <dbReference type="SAM" id="Phobius"/>
    </source>
</evidence>
<evidence type="ECO:0000313" key="3">
    <source>
        <dbReference type="Proteomes" id="UP000537141"/>
    </source>
</evidence>
<keyword evidence="1" id="KW-0472">Membrane</keyword>
<keyword evidence="3" id="KW-1185">Reference proteome</keyword>
<keyword evidence="1" id="KW-1133">Transmembrane helix</keyword>
<keyword evidence="1" id="KW-0812">Transmembrane</keyword>
<dbReference type="PROSITE" id="PS51257">
    <property type="entry name" value="PROKAR_LIPOPROTEIN"/>
    <property type="match status" value="1"/>
</dbReference>
<gene>
    <name evidence="2" type="ORF">HNQ55_000658</name>
</gene>
<dbReference type="AlphaFoldDB" id="A0A7X0NF06"/>